<reference evidence="3 4" key="1">
    <citation type="submission" date="2023-11" db="EMBL/GenBank/DDBJ databases">
        <title>Draft genome sequence and annotation of the polyextremotolerant black yeast-like fungus Aureobasidium pullulans NRRL 62042.</title>
        <authorList>
            <person name="Dielentheis-Frenken M.R.E."/>
            <person name="Wibberg D."/>
            <person name="Blank L.M."/>
            <person name="Tiso T."/>
        </authorList>
    </citation>
    <scope>NUCLEOTIDE SEQUENCE [LARGE SCALE GENOMIC DNA]</scope>
    <source>
        <strain evidence="3 4">NRRL 62042</strain>
    </source>
</reference>
<dbReference type="InterPro" id="IPR056632">
    <property type="entry name" value="DUF7730"/>
</dbReference>
<feature type="compositionally biased region" description="Polar residues" evidence="1">
    <location>
        <begin position="67"/>
        <end position="81"/>
    </location>
</feature>
<evidence type="ECO:0000259" key="2">
    <source>
        <dbReference type="Pfam" id="PF24864"/>
    </source>
</evidence>
<accession>A0ABR0TV77</accession>
<feature type="region of interest" description="Disordered" evidence="1">
    <location>
        <begin position="1"/>
        <end position="95"/>
    </location>
</feature>
<evidence type="ECO:0000313" key="3">
    <source>
        <dbReference type="EMBL" id="KAK6007761.1"/>
    </source>
</evidence>
<dbReference type="Pfam" id="PF24864">
    <property type="entry name" value="DUF7730"/>
    <property type="match status" value="1"/>
</dbReference>
<feature type="compositionally biased region" description="Low complexity" evidence="1">
    <location>
        <begin position="27"/>
        <end position="36"/>
    </location>
</feature>
<keyword evidence="4" id="KW-1185">Reference proteome</keyword>
<evidence type="ECO:0000313" key="4">
    <source>
        <dbReference type="Proteomes" id="UP001341245"/>
    </source>
</evidence>
<name>A0ABR0TV77_AURPU</name>
<proteinExistence type="predicted"/>
<evidence type="ECO:0000256" key="1">
    <source>
        <dbReference type="SAM" id="MobiDB-lite"/>
    </source>
</evidence>
<comment type="caution">
    <text evidence="3">The sequence shown here is derived from an EMBL/GenBank/DDBJ whole genome shotgun (WGS) entry which is preliminary data.</text>
</comment>
<protein>
    <recommendedName>
        <fullName evidence="2">DUF7730 domain-containing protein</fullName>
    </recommendedName>
</protein>
<organism evidence="3 4">
    <name type="scientific">Aureobasidium pullulans</name>
    <name type="common">Black yeast</name>
    <name type="synonym">Pullularia pullulans</name>
    <dbReference type="NCBI Taxonomy" id="5580"/>
    <lineage>
        <taxon>Eukaryota</taxon>
        <taxon>Fungi</taxon>
        <taxon>Dikarya</taxon>
        <taxon>Ascomycota</taxon>
        <taxon>Pezizomycotina</taxon>
        <taxon>Dothideomycetes</taxon>
        <taxon>Dothideomycetidae</taxon>
        <taxon>Dothideales</taxon>
        <taxon>Saccotheciaceae</taxon>
        <taxon>Aureobasidium</taxon>
    </lineage>
</organism>
<dbReference type="EMBL" id="JASGXD010000002">
    <property type="protein sequence ID" value="KAK6007761.1"/>
    <property type="molecule type" value="Genomic_DNA"/>
</dbReference>
<dbReference type="PANTHER" id="PTHR42085">
    <property type="entry name" value="F-BOX DOMAIN-CONTAINING PROTEIN"/>
    <property type="match status" value="1"/>
</dbReference>
<dbReference type="InterPro" id="IPR038883">
    <property type="entry name" value="AN11006-like"/>
</dbReference>
<dbReference type="Proteomes" id="UP001341245">
    <property type="component" value="Unassembled WGS sequence"/>
</dbReference>
<feature type="compositionally biased region" description="Basic and acidic residues" evidence="1">
    <location>
        <begin position="17"/>
        <end position="26"/>
    </location>
</feature>
<sequence length="364" mass="40998">MPLCESSTPAGQKRKRANPDADHHNTENPTTVPETTRPCRQIRKRARASYAELTESDIESDVDPGHNSDSSVEWGSRATQNKAKRPRKEKTETPFPFLSLPSELRTKIYQLALEDPEGLVMTEGRHAHRRVPKRGRYFQHGNQDKYAGLANLVRPTTKKPVVEPIVYTLVPALLAVSKQVYAEAAAILYAQPLHFESTTALHSFLALLTSQTASLIRSITIHTYETRSRGMRKAMNVSALTLLRNCSNLQKLCLEGYHIYSRGPLGPEEGGKRQGVAVARQIYRDAAFWLDTIDASKALQILDLPVFQSHTLDYHFRNRESYDDEMETLKHVNIAIAEELTRLIQRTGKPKSKSKKSKTARASN</sequence>
<gene>
    <name evidence="3" type="ORF">QM012_004575</name>
</gene>
<feature type="compositionally biased region" description="Polar residues" evidence="1">
    <location>
        <begin position="1"/>
        <end position="10"/>
    </location>
</feature>
<dbReference type="PANTHER" id="PTHR42085:SF8">
    <property type="entry name" value="F-BOX DOMAIN-CONTAINING PROTEIN"/>
    <property type="match status" value="1"/>
</dbReference>
<feature type="domain" description="DUF7730" evidence="2">
    <location>
        <begin position="97"/>
        <end position="223"/>
    </location>
</feature>